<feature type="compositionally biased region" description="Gly residues" evidence="2">
    <location>
        <begin position="179"/>
        <end position="188"/>
    </location>
</feature>
<dbReference type="InterPro" id="IPR019050">
    <property type="entry name" value="FDF_dom"/>
</dbReference>
<evidence type="ECO:0000256" key="1">
    <source>
        <dbReference type="PROSITE-ProRule" id="PRU00869"/>
    </source>
</evidence>
<feature type="domain" description="DFDF" evidence="3">
    <location>
        <begin position="181"/>
        <end position="217"/>
    </location>
</feature>
<dbReference type="InterPro" id="IPR025762">
    <property type="entry name" value="DFDF"/>
</dbReference>
<dbReference type="SUPFAM" id="SSF50182">
    <property type="entry name" value="Sm-like ribonucleoproteins"/>
    <property type="match status" value="1"/>
</dbReference>
<feature type="compositionally biased region" description="Low complexity" evidence="2">
    <location>
        <begin position="81"/>
        <end position="131"/>
    </location>
</feature>
<gene>
    <name evidence="5" type="ORF">NSK_000700</name>
</gene>
<keyword evidence="6" id="KW-1185">Reference proteome</keyword>
<feature type="region of interest" description="Disordered" evidence="2">
    <location>
        <begin position="210"/>
        <end position="237"/>
    </location>
</feature>
<organism evidence="5 6">
    <name type="scientific">Nannochloropsis salina CCMP1776</name>
    <dbReference type="NCBI Taxonomy" id="1027361"/>
    <lineage>
        <taxon>Eukaryota</taxon>
        <taxon>Sar</taxon>
        <taxon>Stramenopiles</taxon>
        <taxon>Ochrophyta</taxon>
        <taxon>Eustigmatophyceae</taxon>
        <taxon>Eustigmatales</taxon>
        <taxon>Monodopsidaceae</taxon>
        <taxon>Microchloropsis</taxon>
        <taxon>Microchloropsis salina</taxon>
    </lineage>
</organism>
<feature type="compositionally biased region" description="Gly residues" evidence="2">
    <location>
        <begin position="291"/>
        <end position="318"/>
    </location>
</feature>
<dbReference type="InterPro" id="IPR025609">
    <property type="entry name" value="Lsm14-like_N"/>
</dbReference>
<dbReference type="SMART" id="SM01199">
    <property type="entry name" value="FDF"/>
    <property type="match status" value="1"/>
</dbReference>
<dbReference type="InterPro" id="IPR025768">
    <property type="entry name" value="TFG_box"/>
</dbReference>
<sequence length="379" mass="38888">MGTPGKLIGSVISLVSNKDIRYEGVLYAIDQEKSSVTLQSVKCFGTEGRTGAGQEYLPDDKVYDYILFEASDIKDLHVHEASSAPAPAPSPANDVPSSTPAPTQQQSQQQQPLTKSAPPQRQQHQQTRPAAGGRGGVSRGGRGSYGGGRGGVRGRGGREGGGALPGTGGHLLGRRGKTEGGASGGPEKGQGEFDFESALQGFNKEEEMAKLSVKEETGGEGGAVSSEGTGGAAGEGTIPEVKKYDKSSFFDDLSTGPGAGGRPSMAEERKTNMDTFGVATLHNPQHRRYGGRGGGRGGPYRGGGGGRGEGGAGGGWRPGGREGGREGGVRVGTGRRKRAAAGQGIGLNLNFEHFGNRSCQSIAGRRGIGNRSRGIKGRG</sequence>
<dbReference type="InterPro" id="IPR010920">
    <property type="entry name" value="LSM_dom_sf"/>
</dbReference>
<evidence type="ECO:0000259" key="3">
    <source>
        <dbReference type="PROSITE" id="PS51512"/>
    </source>
</evidence>
<feature type="short sequence motif" description="TFG box" evidence="1">
    <location>
        <begin position="260"/>
        <end position="280"/>
    </location>
</feature>
<dbReference type="AlphaFoldDB" id="A0A4D9D9H3"/>
<feature type="compositionally biased region" description="Basic and acidic residues" evidence="2">
    <location>
        <begin position="319"/>
        <end position="328"/>
    </location>
</feature>
<dbReference type="EMBL" id="SDOX01000002">
    <property type="protein sequence ID" value="TFJ88351.1"/>
    <property type="molecule type" value="Genomic_DNA"/>
</dbReference>
<dbReference type="PROSITE" id="PS51536">
    <property type="entry name" value="TFG"/>
    <property type="match status" value="1"/>
</dbReference>
<dbReference type="Pfam" id="PF09532">
    <property type="entry name" value="FDF"/>
    <property type="match status" value="1"/>
</dbReference>
<evidence type="ECO:0000313" key="6">
    <source>
        <dbReference type="Proteomes" id="UP000355283"/>
    </source>
</evidence>
<dbReference type="CDD" id="cd01736">
    <property type="entry name" value="LSm14_N"/>
    <property type="match status" value="1"/>
</dbReference>
<feature type="region of interest" description="Disordered" evidence="2">
    <location>
        <begin position="80"/>
        <end position="193"/>
    </location>
</feature>
<dbReference type="PROSITE" id="PS51512">
    <property type="entry name" value="DFDF"/>
    <property type="match status" value="1"/>
</dbReference>
<protein>
    <recommendedName>
        <fullName evidence="7">DFDF domain-containing protein</fullName>
    </recommendedName>
</protein>
<dbReference type="OrthoDB" id="21539at2759"/>
<evidence type="ECO:0000259" key="4">
    <source>
        <dbReference type="PROSITE" id="PS51536"/>
    </source>
</evidence>
<dbReference type="Pfam" id="PF12701">
    <property type="entry name" value="LSM14"/>
    <property type="match status" value="1"/>
</dbReference>
<evidence type="ECO:0000313" key="5">
    <source>
        <dbReference type="EMBL" id="TFJ88351.1"/>
    </source>
</evidence>
<dbReference type="SMART" id="SM01271">
    <property type="entry name" value="LSM14"/>
    <property type="match status" value="1"/>
</dbReference>
<dbReference type="PANTHER" id="PTHR13586:SF26">
    <property type="entry name" value="CHROMOSOME UNDETERMINED SCAFFOLD_51, WHOLE GENOME SHOTGUN SEQUENCE"/>
    <property type="match status" value="1"/>
</dbReference>
<reference evidence="5 6" key="1">
    <citation type="submission" date="2019-01" db="EMBL/GenBank/DDBJ databases">
        <title>Nuclear Genome Assembly of the Microalgal Biofuel strain Nannochloropsis salina CCMP1776.</title>
        <authorList>
            <person name="Hovde B."/>
        </authorList>
    </citation>
    <scope>NUCLEOTIDE SEQUENCE [LARGE SCALE GENOMIC DNA]</scope>
    <source>
        <strain evidence="5 6">CCMP1776</strain>
    </source>
</reference>
<accession>A0A4D9D9H3</accession>
<name>A0A4D9D9H3_9STRA</name>
<feature type="region of interest" description="Disordered" evidence="2">
    <location>
        <begin position="283"/>
        <end position="338"/>
    </location>
</feature>
<proteinExistence type="predicted"/>
<dbReference type="PANTHER" id="PTHR13586">
    <property type="entry name" value="SCD6 PROTEIN-RELATED"/>
    <property type="match status" value="1"/>
</dbReference>
<comment type="caution">
    <text evidence="5">The sequence shown here is derived from an EMBL/GenBank/DDBJ whole genome shotgun (WGS) entry which is preliminary data.</text>
</comment>
<evidence type="ECO:0000256" key="2">
    <source>
        <dbReference type="SAM" id="MobiDB-lite"/>
    </source>
</evidence>
<evidence type="ECO:0008006" key="7">
    <source>
        <dbReference type="Google" id="ProtNLM"/>
    </source>
</evidence>
<feature type="domain" description="TFG box profile" evidence="4">
    <location>
        <begin position="260"/>
        <end position="280"/>
    </location>
</feature>
<feature type="compositionally biased region" description="Gly residues" evidence="2">
    <location>
        <begin position="132"/>
        <end position="171"/>
    </location>
</feature>
<dbReference type="Gene3D" id="2.30.30.100">
    <property type="match status" value="1"/>
</dbReference>
<dbReference type="Proteomes" id="UP000355283">
    <property type="component" value="Unassembled WGS sequence"/>
</dbReference>